<name>A0A8C9V9I8_SCLFO</name>
<dbReference type="Ensembl" id="ENSSFOT00015041614.1">
    <property type="protein sequence ID" value="ENSSFOP00015038513.1"/>
    <property type="gene ID" value="ENSSFOG00015029338.1"/>
</dbReference>
<reference evidence="2" key="3">
    <citation type="submission" date="2025-09" db="UniProtKB">
        <authorList>
            <consortium name="Ensembl"/>
        </authorList>
    </citation>
    <scope>IDENTIFICATION</scope>
</reference>
<dbReference type="Proteomes" id="UP000694397">
    <property type="component" value="Chromosome 3"/>
</dbReference>
<evidence type="ECO:0000313" key="2">
    <source>
        <dbReference type="Ensembl" id="ENSSFOP00015038513.1"/>
    </source>
</evidence>
<feature type="transmembrane region" description="Helical" evidence="1">
    <location>
        <begin position="88"/>
        <end position="111"/>
    </location>
</feature>
<dbReference type="GeneTree" id="ENSGT01070000253895"/>
<keyword evidence="1" id="KW-1133">Transmembrane helix</keyword>
<keyword evidence="1" id="KW-0812">Transmembrane</keyword>
<evidence type="ECO:0000256" key="1">
    <source>
        <dbReference type="SAM" id="Phobius"/>
    </source>
</evidence>
<accession>A0A8C9V9I8</accession>
<evidence type="ECO:0000313" key="3">
    <source>
        <dbReference type="Proteomes" id="UP000694397"/>
    </source>
</evidence>
<dbReference type="AlphaFoldDB" id="A0A8C9V9I8"/>
<dbReference type="OrthoDB" id="8121158at2759"/>
<organism evidence="2 3">
    <name type="scientific">Scleropages formosus</name>
    <name type="common">Asian bonytongue</name>
    <name type="synonym">Osteoglossum formosum</name>
    <dbReference type="NCBI Taxonomy" id="113540"/>
    <lineage>
        <taxon>Eukaryota</taxon>
        <taxon>Metazoa</taxon>
        <taxon>Chordata</taxon>
        <taxon>Craniata</taxon>
        <taxon>Vertebrata</taxon>
        <taxon>Euteleostomi</taxon>
        <taxon>Actinopterygii</taxon>
        <taxon>Neopterygii</taxon>
        <taxon>Teleostei</taxon>
        <taxon>Osteoglossocephala</taxon>
        <taxon>Osteoglossomorpha</taxon>
        <taxon>Osteoglossiformes</taxon>
        <taxon>Osteoglossidae</taxon>
        <taxon>Scleropages</taxon>
    </lineage>
</organism>
<keyword evidence="1" id="KW-0472">Membrane</keyword>
<reference evidence="2 3" key="1">
    <citation type="submission" date="2019-04" db="EMBL/GenBank/DDBJ databases">
        <authorList>
            <consortium name="Wellcome Sanger Institute Data Sharing"/>
        </authorList>
    </citation>
    <scope>NUCLEOTIDE SEQUENCE [LARGE SCALE GENOMIC DNA]</scope>
</reference>
<proteinExistence type="predicted"/>
<sequence length="214" mass="22966">MPGPNTSNFAQTTMGLTWKLLGMPTLTFVPVTLGDTDDINHLILDKDIADGNGLFQLLTGPINLVRHTHLCVSNDANDLAVLLHGGKVFLQLLLALLILPFLAVLCEGLLLRLVPMPVPVEAALALITHVLSKDGLEGPQTPRSLDIANNPNYNHGRSFHYGDSQESCEMNGLSGVITWETLHLATMTSAPLAGQKAQGAMARGRKFTVGLKSK</sequence>
<keyword evidence="3" id="KW-1185">Reference proteome</keyword>
<protein>
    <submittedName>
        <fullName evidence="2">Uncharacterized protein</fullName>
    </submittedName>
</protein>
<reference evidence="2" key="2">
    <citation type="submission" date="2025-08" db="UniProtKB">
        <authorList>
            <consortium name="Ensembl"/>
        </authorList>
    </citation>
    <scope>IDENTIFICATION</scope>
</reference>